<comment type="similarity">
    <text evidence="2">Belongs to the histone-like protein H-NS family.</text>
</comment>
<keyword evidence="8" id="KW-1185">Reference proteome</keyword>
<dbReference type="GO" id="GO:0000976">
    <property type="term" value="F:transcription cis-regulatory region binding"/>
    <property type="evidence" value="ECO:0007669"/>
    <property type="project" value="TreeGrafter"/>
</dbReference>
<dbReference type="GO" id="GO:0032993">
    <property type="term" value="C:protein-DNA complex"/>
    <property type="evidence" value="ECO:0007669"/>
    <property type="project" value="TreeGrafter"/>
</dbReference>
<dbReference type="SUPFAM" id="SSF81273">
    <property type="entry name" value="H-NS histone-like proteins"/>
    <property type="match status" value="1"/>
</dbReference>
<dbReference type="PANTHER" id="PTHR38097">
    <property type="match status" value="1"/>
</dbReference>
<organism evidence="7 8">
    <name type="scientific">Thermomonas hydrothermalis</name>
    <dbReference type="NCBI Taxonomy" id="213588"/>
    <lineage>
        <taxon>Bacteria</taxon>
        <taxon>Pseudomonadati</taxon>
        <taxon>Pseudomonadota</taxon>
        <taxon>Gammaproteobacteria</taxon>
        <taxon>Lysobacterales</taxon>
        <taxon>Lysobacteraceae</taxon>
        <taxon>Thermomonas</taxon>
    </lineage>
</organism>
<evidence type="ECO:0000313" key="8">
    <source>
        <dbReference type="Proteomes" id="UP000242857"/>
    </source>
</evidence>
<sequence length="124" mass="13517">MTIDIEKLGPQELAALIARANKRKKILAKRKPAAQAKAAVAKVLKQYGWTFEELFGKSTAAAPAARKPRKAAGTGKRRSTGKVPPKYQNPANPNETWTGRGRPPRWLAAELAAGKTLESFLIQK</sequence>
<evidence type="ECO:0000256" key="5">
    <source>
        <dbReference type="SAM" id="MobiDB-lite"/>
    </source>
</evidence>
<keyword evidence="3" id="KW-0963">Cytoplasm</keyword>
<dbReference type="InterPro" id="IPR027444">
    <property type="entry name" value="H-NS_C_dom"/>
</dbReference>
<dbReference type="GO" id="GO:0009295">
    <property type="term" value="C:nucleoid"/>
    <property type="evidence" value="ECO:0007669"/>
    <property type="project" value="UniProtKB-SubCell"/>
</dbReference>
<feature type="domain" description="DNA-binding protein H-NS-like C-terminal" evidence="6">
    <location>
        <begin position="75"/>
        <end position="122"/>
    </location>
</feature>
<feature type="compositionally biased region" description="Basic residues" evidence="5">
    <location>
        <begin position="66"/>
        <end position="80"/>
    </location>
</feature>
<evidence type="ECO:0000256" key="1">
    <source>
        <dbReference type="ARBA" id="ARBA00004453"/>
    </source>
</evidence>
<gene>
    <name evidence="7" type="ORF">SAMN02745204_00980</name>
</gene>
<evidence type="ECO:0000313" key="7">
    <source>
        <dbReference type="EMBL" id="SHE70970.1"/>
    </source>
</evidence>
<dbReference type="Proteomes" id="UP000242857">
    <property type="component" value="Unassembled WGS sequence"/>
</dbReference>
<evidence type="ECO:0000259" key="6">
    <source>
        <dbReference type="SMART" id="SM00528"/>
    </source>
</evidence>
<proteinExistence type="inferred from homology"/>
<dbReference type="GO" id="GO:0003681">
    <property type="term" value="F:bent DNA binding"/>
    <property type="evidence" value="ECO:0007669"/>
    <property type="project" value="TreeGrafter"/>
</dbReference>
<dbReference type="SMART" id="SM00528">
    <property type="entry name" value="HNS"/>
    <property type="match status" value="1"/>
</dbReference>
<evidence type="ECO:0000256" key="2">
    <source>
        <dbReference type="ARBA" id="ARBA00010610"/>
    </source>
</evidence>
<dbReference type="PANTHER" id="PTHR38097:SF2">
    <property type="entry name" value="DNA-BINDING PROTEIN STPA"/>
    <property type="match status" value="1"/>
</dbReference>
<dbReference type="Gene3D" id="4.10.430.10">
    <property type="entry name" value="Histone-like protein H-NS, C-terminal domain"/>
    <property type="match status" value="1"/>
</dbReference>
<dbReference type="EMBL" id="FQUK01000012">
    <property type="protein sequence ID" value="SHE70970.1"/>
    <property type="molecule type" value="Genomic_DNA"/>
</dbReference>
<dbReference type="OrthoDB" id="5297879at2"/>
<accession>A0A1M4VQ35</accession>
<keyword evidence="4 7" id="KW-0238">DNA-binding</keyword>
<comment type="subcellular location">
    <subcellularLocation>
        <location evidence="1">Cytoplasm</location>
        <location evidence="1">Nucleoid</location>
    </subcellularLocation>
</comment>
<dbReference type="GO" id="GO:0005829">
    <property type="term" value="C:cytosol"/>
    <property type="evidence" value="ECO:0007669"/>
    <property type="project" value="TreeGrafter"/>
</dbReference>
<name>A0A1M4VQ35_9GAMM</name>
<dbReference type="AlphaFoldDB" id="A0A1M4VQ35"/>
<dbReference type="GO" id="GO:0001217">
    <property type="term" value="F:DNA-binding transcription repressor activity"/>
    <property type="evidence" value="ECO:0007669"/>
    <property type="project" value="TreeGrafter"/>
</dbReference>
<dbReference type="InterPro" id="IPR037150">
    <property type="entry name" value="H-NS_C_dom_sf"/>
</dbReference>
<dbReference type="RefSeq" id="WP_072755502.1">
    <property type="nucleotide sequence ID" value="NZ_FQUK01000012.1"/>
</dbReference>
<evidence type="ECO:0000256" key="4">
    <source>
        <dbReference type="ARBA" id="ARBA00023125"/>
    </source>
</evidence>
<protein>
    <submittedName>
        <fullName evidence="7">DNA-binding protein H-NS</fullName>
    </submittedName>
</protein>
<dbReference type="GO" id="GO:0003680">
    <property type="term" value="F:minor groove of adenine-thymine-rich DNA binding"/>
    <property type="evidence" value="ECO:0007669"/>
    <property type="project" value="TreeGrafter"/>
</dbReference>
<evidence type="ECO:0000256" key="3">
    <source>
        <dbReference type="ARBA" id="ARBA00022490"/>
    </source>
</evidence>
<feature type="region of interest" description="Disordered" evidence="5">
    <location>
        <begin position="59"/>
        <end position="103"/>
    </location>
</feature>
<reference evidence="8" key="1">
    <citation type="submission" date="2016-11" db="EMBL/GenBank/DDBJ databases">
        <authorList>
            <person name="Varghese N."/>
            <person name="Submissions S."/>
        </authorList>
    </citation>
    <scope>NUCLEOTIDE SEQUENCE [LARGE SCALE GENOMIC DNA]</scope>
    <source>
        <strain evidence="8">DSM 14834</strain>
    </source>
</reference>
<dbReference type="Pfam" id="PF00816">
    <property type="entry name" value="Histone_HNS"/>
    <property type="match status" value="1"/>
</dbReference>